<dbReference type="Proteomes" id="UP000315010">
    <property type="component" value="Unassembled WGS sequence"/>
</dbReference>
<name>A0A5C5ZAW6_9BACT</name>
<gene>
    <name evidence="1" type="ORF">CA13_59200</name>
</gene>
<organism evidence="1 2">
    <name type="scientific">Novipirellula herctigrandis</name>
    <dbReference type="NCBI Taxonomy" id="2527986"/>
    <lineage>
        <taxon>Bacteria</taxon>
        <taxon>Pseudomonadati</taxon>
        <taxon>Planctomycetota</taxon>
        <taxon>Planctomycetia</taxon>
        <taxon>Pirellulales</taxon>
        <taxon>Pirellulaceae</taxon>
        <taxon>Novipirellula</taxon>
    </lineage>
</organism>
<protein>
    <submittedName>
        <fullName evidence="1">Uncharacterized protein</fullName>
    </submittedName>
</protein>
<reference evidence="1 2" key="1">
    <citation type="submission" date="2019-02" db="EMBL/GenBank/DDBJ databases">
        <title>Deep-cultivation of Planctomycetes and their phenomic and genomic characterization uncovers novel biology.</title>
        <authorList>
            <person name="Wiegand S."/>
            <person name="Jogler M."/>
            <person name="Boedeker C."/>
            <person name="Pinto D."/>
            <person name="Vollmers J."/>
            <person name="Rivas-Marin E."/>
            <person name="Kohn T."/>
            <person name="Peeters S.H."/>
            <person name="Heuer A."/>
            <person name="Rast P."/>
            <person name="Oberbeckmann S."/>
            <person name="Bunk B."/>
            <person name="Jeske O."/>
            <person name="Meyerdierks A."/>
            <person name="Storesund J.E."/>
            <person name="Kallscheuer N."/>
            <person name="Luecker S."/>
            <person name="Lage O.M."/>
            <person name="Pohl T."/>
            <person name="Merkel B.J."/>
            <person name="Hornburger P."/>
            <person name="Mueller R.-W."/>
            <person name="Bruemmer F."/>
            <person name="Labrenz M."/>
            <person name="Spormann A.M."/>
            <person name="Op Den Camp H."/>
            <person name="Overmann J."/>
            <person name="Amann R."/>
            <person name="Jetten M.S.M."/>
            <person name="Mascher T."/>
            <person name="Medema M.H."/>
            <person name="Devos D.P."/>
            <person name="Kaster A.-K."/>
            <person name="Ovreas L."/>
            <person name="Rohde M."/>
            <person name="Galperin M.Y."/>
            <person name="Jogler C."/>
        </authorList>
    </citation>
    <scope>NUCLEOTIDE SEQUENCE [LARGE SCALE GENOMIC DNA]</scope>
    <source>
        <strain evidence="1 2">CA13</strain>
    </source>
</reference>
<dbReference type="EMBL" id="SJPJ01000001">
    <property type="protein sequence ID" value="TWT84442.1"/>
    <property type="molecule type" value="Genomic_DNA"/>
</dbReference>
<evidence type="ECO:0000313" key="1">
    <source>
        <dbReference type="EMBL" id="TWT84442.1"/>
    </source>
</evidence>
<keyword evidence="2" id="KW-1185">Reference proteome</keyword>
<accession>A0A5C5ZAW6</accession>
<sequence length="169" mass="19274">MICSNGLRQFGYPNRHLRRLTFVPIAVFQSRCSNRGNVDSTSAYIPVSLLNRKLQVHCDATCPVGFGATGFSIDWETPSFAARPLWIERFVDPISNDAEWRTHIIRGRLAFSYRLVSRRQVSQLSMASARGECRAHESKTRSKIPRKTAHLPKWIHELRIGPTASSKMY</sequence>
<dbReference type="AlphaFoldDB" id="A0A5C5ZAW6"/>
<comment type="caution">
    <text evidence="1">The sequence shown here is derived from an EMBL/GenBank/DDBJ whole genome shotgun (WGS) entry which is preliminary data.</text>
</comment>
<proteinExistence type="predicted"/>
<evidence type="ECO:0000313" key="2">
    <source>
        <dbReference type="Proteomes" id="UP000315010"/>
    </source>
</evidence>